<dbReference type="EMBL" id="SDIL01000135">
    <property type="protein sequence ID" value="RXK35471.1"/>
    <property type="molecule type" value="Genomic_DNA"/>
</dbReference>
<sequence length="272" mass="30691">MSYRSSSFDGSCRLSRHSQSLPFGSRIPLPNHALGRYKALVFDCYGDWERGIYIALQPLFSQKTCPEPKVVFEHLGQIEAGIQAENKGMLYPYVLELAYQSLAARLRLYYDPDDAKAFARSIGDWPAFADSSAALGRLKALGLKLVILSNVDNKSFSRTRRKLENEWTFDAVYTAEDIGTYKPDLRNFQYALRNLDETFDIQPQEVVCVANSKYHDIIPAHKMGLAAVWIDRQDSIIGIAGQSADADWTFTSMEEFANVMEGVRGMGEVFEE</sequence>
<keyword evidence="1" id="KW-0378">Hydrolase</keyword>
<proteinExistence type="predicted"/>
<reference evidence="2 3" key="1">
    <citation type="submission" date="2016-06" db="EMBL/GenBank/DDBJ databases">
        <title>Evolution of pathogenesis and genome organization in the Tremellales.</title>
        <authorList>
            <person name="Cuomo C."/>
            <person name="Litvintseva A."/>
            <person name="Heitman J."/>
            <person name="Chen Y."/>
            <person name="Sun S."/>
            <person name="Springer D."/>
            <person name="Dromer F."/>
            <person name="Young S."/>
            <person name="Zeng Q."/>
            <person name="Chapman S."/>
            <person name="Gujja S."/>
            <person name="Saif S."/>
            <person name="Birren B."/>
        </authorList>
    </citation>
    <scope>NUCLEOTIDE SEQUENCE [LARGE SCALE GENOMIC DNA]</scope>
    <source>
        <strain evidence="2 3">ATCC 28783</strain>
    </source>
</reference>
<dbReference type="PANTHER" id="PTHR43316:SF9">
    <property type="entry name" value="ACID DEHALOGENASE, PUTATIVE (AFU_ORTHOLOGUE AFUA_6G14460)-RELATED"/>
    <property type="match status" value="1"/>
</dbReference>
<dbReference type="Proteomes" id="UP000289152">
    <property type="component" value="Unassembled WGS sequence"/>
</dbReference>
<dbReference type="InterPro" id="IPR023214">
    <property type="entry name" value="HAD_sf"/>
</dbReference>
<dbReference type="PRINTS" id="PR00413">
    <property type="entry name" value="HADHALOGNASE"/>
</dbReference>
<dbReference type="PANTHER" id="PTHR43316">
    <property type="entry name" value="HYDROLASE, HALOACID DELAHOGENASE-RELATED"/>
    <property type="match status" value="1"/>
</dbReference>
<dbReference type="SUPFAM" id="SSF56784">
    <property type="entry name" value="HAD-like"/>
    <property type="match status" value="1"/>
</dbReference>
<dbReference type="InterPro" id="IPR036412">
    <property type="entry name" value="HAD-like_sf"/>
</dbReference>
<dbReference type="Pfam" id="PF13419">
    <property type="entry name" value="HAD_2"/>
    <property type="match status" value="1"/>
</dbReference>
<evidence type="ECO:0000313" key="3">
    <source>
        <dbReference type="Proteomes" id="UP000289152"/>
    </source>
</evidence>
<keyword evidence="3" id="KW-1185">Reference proteome</keyword>
<name>A0A4Q1BFR8_TREME</name>
<dbReference type="GO" id="GO:0016791">
    <property type="term" value="F:phosphatase activity"/>
    <property type="evidence" value="ECO:0007669"/>
    <property type="project" value="UniProtKB-ARBA"/>
</dbReference>
<dbReference type="InParanoid" id="A0A4Q1BFR8"/>
<dbReference type="Gene3D" id="3.40.50.1000">
    <property type="entry name" value="HAD superfamily/HAD-like"/>
    <property type="match status" value="1"/>
</dbReference>
<gene>
    <name evidence="2" type="ORF">M231_07283</name>
</gene>
<comment type="caution">
    <text evidence="2">The sequence shown here is derived from an EMBL/GenBank/DDBJ whole genome shotgun (WGS) entry which is preliminary data.</text>
</comment>
<dbReference type="VEuPathDB" id="FungiDB:TREMEDRAFT_70232"/>
<organism evidence="2 3">
    <name type="scientific">Tremella mesenterica</name>
    <name type="common">Jelly fungus</name>
    <dbReference type="NCBI Taxonomy" id="5217"/>
    <lineage>
        <taxon>Eukaryota</taxon>
        <taxon>Fungi</taxon>
        <taxon>Dikarya</taxon>
        <taxon>Basidiomycota</taxon>
        <taxon>Agaricomycotina</taxon>
        <taxon>Tremellomycetes</taxon>
        <taxon>Tremellales</taxon>
        <taxon>Tremellaceae</taxon>
        <taxon>Tremella</taxon>
    </lineage>
</organism>
<evidence type="ECO:0000256" key="1">
    <source>
        <dbReference type="ARBA" id="ARBA00022801"/>
    </source>
</evidence>
<dbReference type="InterPro" id="IPR041492">
    <property type="entry name" value="HAD_2"/>
</dbReference>
<dbReference type="Gene3D" id="1.10.150.750">
    <property type="match status" value="1"/>
</dbReference>
<dbReference type="InterPro" id="IPR006439">
    <property type="entry name" value="HAD-SF_hydro_IA"/>
</dbReference>
<accession>A0A4Q1BFR8</accession>
<dbReference type="AlphaFoldDB" id="A0A4Q1BFR8"/>
<dbReference type="OrthoDB" id="20198at2759"/>
<dbReference type="NCBIfam" id="TIGR01493">
    <property type="entry name" value="HAD-SF-IA-v2"/>
    <property type="match status" value="1"/>
</dbReference>
<dbReference type="InterPro" id="IPR051540">
    <property type="entry name" value="S-2-haloacid_dehalogenase"/>
</dbReference>
<evidence type="ECO:0000313" key="2">
    <source>
        <dbReference type="EMBL" id="RXK35471.1"/>
    </source>
</evidence>
<protein>
    <submittedName>
        <fullName evidence="2">Haloacid dehalogenase, type II</fullName>
    </submittedName>
</protein>